<dbReference type="Gene3D" id="2.40.40.20">
    <property type="match status" value="1"/>
</dbReference>
<dbReference type="GO" id="GO:0003677">
    <property type="term" value="F:DNA binding"/>
    <property type="evidence" value="ECO:0007669"/>
    <property type="project" value="UniProtKB-UniRule"/>
</dbReference>
<keyword evidence="9 11" id="KW-0804">Transcription</keyword>
<feature type="binding site" evidence="11">
    <location>
        <position position="887"/>
    </location>
    <ligand>
        <name>Zn(2+)</name>
        <dbReference type="ChEBI" id="CHEBI:29105"/>
        <label>2</label>
    </ligand>
</feature>
<dbReference type="Gene3D" id="4.10.860.120">
    <property type="entry name" value="RNA polymerase II, clamp domain"/>
    <property type="match status" value="1"/>
</dbReference>
<evidence type="ECO:0000256" key="10">
    <source>
        <dbReference type="ARBA" id="ARBA00048552"/>
    </source>
</evidence>
<evidence type="ECO:0000313" key="16">
    <source>
        <dbReference type="Proteomes" id="UP000622362"/>
    </source>
</evidence>
<evidence type="ECO:0000256" key="2">
    <source>
        <dbReference type="ARBA" id="ARBA00006460"/>
    </source>
</evidence>
<dbReference type="FunFam" id="1.10.150.390:FF:000002">
    <property type="entry name" value="DNA-directed RNA polymerase subunit beta"/>
    <property type="match status" value="1"/>
</dbReference>
<feature type="binding site" evidence="11">
    <location>
        <position position="53"/>
    </location>
    <ligand>
        <name>Zn(2+)</name>
        <dbReference type="ChEBI" id="CHEBI:29105"/>
        <label>1</label>
    </ligand>
</feature>
<protein>
    <recommendedName>
        <fullName evidence="11">DNA-directed RNA polymerase subunit beta'</fullName>
        <shortName evidence="11">RNAP subunit beta'</shortName>
        <ecNumber evidence="11">2.7.7.6</ecNumber>
    </recommendedName>
    <alternativeName>
        <fullName evidence="11">RNA polymerase subunit beta'</fullName>
    </alternativeName>
    <alternativeName>
        <fullName evidence="11">Transcriptase subunit beta'</fullName>
    </alternativeName>
</protein>
<dbReference type="AlphaFoldDB" id="A0A8I1BD04"/>
<dbReference type="InterPro" id="IPR042102">
    <property type="entry name" value="RNA_pol_Rpb1_3_sf"/>
</dbReference>
<organism evidence="15 16">
    <name type="scientific">Staphylococcus epidermidis</name>
    <dbReference type="NCBI Taxonomy" id="1282"/>
    <lineage>
        <taxon>Bacteria</taxon>
        <taxon>Bacillati</taxon>
        <taxon>Bacillota</taxon>
        <taxon>Bacilli</taxon>
        <taxon>Bacillales</taxon>
        <taxon>Staphylococcaceae</taxon>
        <taxon>Staphylococcus</taxon>
    </lineage>
</organism>
<dbReference type="EC" id="2.7.7.6" evidence="11"/>
<sequence>MKIGLASPEKIRSWSYGEVKKPETINYRTLKPEKDGLFCERIFGPTKDWECSCGKYKRVRYKGMVCDRCGVEVTKSKVRRERMGHIELAAPVSHIWYFKGIPSRMGLLLDMSPRALEEVIYFASYVVVDPGPTGLEKKTLLSEAEFREYYDKYPNQFVAKMGAEGIKDLLEEIDLDEELKELRDELESATGQRLTRAIKRLEVVESFRNSGNNPSWMILDVLPIIPPEIRPMVQLDGGRFATSDLNDLYRRVINRNNRLKRLLDLGAPGIIVQNEKRMLQEAVDALIDNGRRGRPVTGPGNRPLKSLSHMLKGKQGRFRQNLLGKRVDYSGRSVIAVGPSLKMYQCGLPKEMALELFKPFVMKELVQREIATNIKNAKSKIERMDDEVWDVLEDVITEHPVLLNRAPTLHRLGIQAFEPTLVEGRAIRLHPLVTTAYNADFDGDQMAVHVPLSKEAQAEARMLMLAAQNILNPKDGKPVVTPSQDMVLGNYYLTLERKDAVNTGAIFNDTNEVLKAYANGYVHLHTRIGVHANSFNNPTFTDEQNSKILATSVGKIIFNEIIPDSFAYINEPSQANLERTTPDKYFVDPTQLGEGGLKEYFDNTELIEPFNKKFLGNIIAEVFNRFSITDTSMMLDRMKDLGFKFSSKAGITVGVSDIVVLPDKQDILDEHEKLVERVTKQYNRGLITEDERYNAVVEIWTDAKDQIQGELMQSLEKTNPIFMMSDSGARGNASNFTQLAGMRGLMAAPSGKIIELPITSSFREGLTVLEYFISTHGARKGLADTALKTADSGYLTRRLVDVAQDVIVREEDCGTDRGLLVSDIKEGTEMIEPFIERIEGRYSKETIRHPETDEVIIRPDELITPDIAKQITDAGIEQMYIRSAFTCNTRHGVCEKCYGKNLATGEKVEVGEAVGTIAAQSIGEPGTQLTMRTFHTGGVAGSDITQGLPRIQEIFEARNPKGQAVITEIEGVVDDIKLAKDRQQEIIVKGANETRSYLASGTSRLKVEIGQSVERGEVLTEGSIEPKNYLSVAGLNATESYLLKEVQKVYRMQGVEIDDKHVEVMVRQMLRKVRIIEAGDTKLLPGSLVDIHNFTDANRDAFKHRKRPATAKPVLLGITKASLETESFLSAASFQETTRVLTDAAIKGKRDDLLGLKENVIIGKLIPAGTGMRRYSDIQYDKATAPVTETSEEVETIE</sequence>
<dbReference type="GO" id="GO:0003899">
    <property type="term" value="F:DNA-directed RNA polymerase activity"/>
    <property type="evidence" value="ECO:0007669"/>
    <property type="project" value="UniProtKB-UniRule"/>
</dbReference>
<dbReference type="InterPro" id="IPR007080">
    <property type="entry name" value="RNA_pol_Rpb1_1"/>
</dbReference>
<dbReference type="Proteomes" id="UP000648077">
    <property type="component" value="Unassembled WGS sequence"/>
</dbReference>
<comment type="subunit">
    <text evidence="11">The RNAP catalytic core consists of 2 alpha, 1 beta, 1 beta' and 1 omega subunit. When a sigma factor is associated with the core the holoenzyme is formed, which can initiate transcription.</text>
</comment>
<dbReference type="SMART" id="SM00663">
    <property type="entry name" value="RPOLA_N"/>
    <property type="match status" value="1"/>
</dbReference>
<feature type="binding site" evidence="11">
    <location>
        <position position="66"/>
    </location>
    <ligand>
        <name>Zn(2+)</name>
        <dbReference type="ChEBI" id="CHEBI:29105"/>
        <label>1</label>
    </ligand>
</feature>
<dbReference type="InterPro" id="IPR000722">
    <property type="entry name" value="RNA_pol_asu"/>
</dbReference>
<dbReference type="Gene3D" id="1.10.132.30">
    <property type="match status" value="1"/>
</dbReference>
<dbReference type="CDD" id="cd02655">
    <property type="entry name" value="RNAP_beta'_C"/>
    <property type="match status" value="1"/>
</dbReference>
<feature type="binding site" evidence="11">
    <location>
        <position position="440"/>
    </location>
    <ligand>
        <name>Mg(2+)</name>
        <dbReference type="ChEBI" id="CHEBI:18420"/>
    </ligand>
</feature>
<dbReference type="FunFam" id="1.10.132.30:FF:000003">
    <property type="entry name" value="DNA-directed RNA polymerase subunit beta"/>
    <property type="match status" value="1"/>
</dbReference>
<evidence type="ECO:0000259" key="13">
    <source>
        <dbReference type="SMART" id="SM00663"/>
    </source>
</evidence>
<dbReference type="FunFam" id="4.10.860.120:FF:000001">
    <property type="entry name" value="DNA-directed RNA polymerase subunit beta"/>
    <property type="match status" value="1"/>
</dbReference>
<dbReference type="NCBIfam" id="TIGR02386">
    <property type="entry name" value="rpoC_TIGR"/>
    <property type="match status" value="1"/>
</dbReference>
<dbReference type="Pfam" id="PF05000">
    <property type="entry name" value="RNA_pol_Rpb1_4"/>
    <property type="match status" value="1"/>
</dbReference>
<feature type="binding site" evidence="11">
    <location>
        <position position="69"/>
    </location>
    <ligand>
        <name>Zn(2+)</name>
        <dbReference type="ChEBI" id="CHEBI:29105"/>
        <label>1</label>
    </ligand>
</feature>
<comment type="cofactor">
    <cofactor evidence="11">
        <name>Zn(2+)</name>
        <dbReference type="ChEBI" id="CHEBI:29105"/>
    </cofactor>
    <text evidence="11">Binds 2 Zn(2+) ions per subunit.</text>
</comment>
<dbReference type="SUPFAM" id="SSF64484">
    <property type="entry name" value="beta and beta-prime subunits of DNA dependent RNA-polymerase"/>
    <property type="match status" value="1"/>
</dbReference>
<dbReference type="EMBL" id="JADPYN010000025">
    <property type="protein sequence ID" value="MBF9304506.1"/>
    <property type="molecule type" value="Genomic_DNA"/>
</dbReference>
<feature type="domain" description="RNA polymerase N-terminal" evidence="13">
    <location>
        <begin position="215"/>
        <end position="494"/>
    </location>
</feature>
<dbReference type="InterPro" id="IPR045867">
    <property type="entry name" value="DNA-dir_RpoC_beta_prime"/>
</dbReference>
<dbReference type="GO" id="GO:0000428">
    <property type="term" value="C:DNA-directed RNA polymerase complex"/>
    <property type="evidence" value="ECO:0007669"/>
    <property type="project" value="UniProtKB-KW"/>
</dbReference>
<dbReference type="InterPro" id="IPR007081">
    <property type="entry name" value="RNA_pol_Rpb1_5"/>
</dbReference>
<keyword evidence="3 11" id="KW-0240">DNA-directed RNA polymerase</keyword>
<evidence type="ECO:0000256" key="11">
    <source>
        <dbReference type="HAMAP-Rule" id="MF_01322"/>
    </source>
</evidence>
<feature type="binding site" evidence="11">
    <location>
        <position position="813"/>
    </location>
    <ligand>
        <name>Zn(2+)</name>
        <dbReference type="ChEBI" id="CHEBI:29105"/>
        <label>2</label>
    </ligand>
</feature>
<dbReference type="InterPro" id="IPR038120">
    <property type="entry name" value="Rpb1_funnel_sf"/>
</dbReference>
<comment type="caution">
    <text evidence="15">The sequence shown here is derived from an EMBL/GenBank/DDBJ whole genome shotgun (WGS) entry which is preliminary data.</text>
</comment>
<comment type="function">
    <text evidence="1 11 12">DNA-dependent RNA polymerase catalyzes the transcription of DNA into RNA using the four ribonucleoside triphosphates as substrates.</text>
</comment>
<keyword evidence="4 11" id="KW-0808">Transferase</keyword>
<dbReference type="Pfam" id="PF04983">
    <property type="entry name" value="RNA_pol_Rpb1_3"/>
    <property type="match status" value="1"/>
</dbReference>
<dbReference type="PANTHER" id="PTHR19376">
    <property type="entry name" value="DNA-DIRECTED RNA POLYMERASE"/>
    <property type="match status" value="1"/>
</dbReference>
<dbReference type="InterPro" id="IPR006592">
    <property type="entry name" value="RNA_pol_N"/>
</dbReference>
<dbReference type="GO" id="GO:0000287">
    <property type="term" value="F:magnesium ion binding"/>
    <property type="evidence" value="ECO:0007669"/>
    <property type="project" value="UniProtKB-UniRule"/>
</dbReference>
<keyword evidence="8 11" id="KW-0460">Magnesium</keyword>
<dbReference type="RefSeq" id="WP_002445736.1">
    <property type="nucleotide sequence ID" value="NZ_CABJAG010000002.1"/>
</dbReference>
<feature type="binding site" evidence="11">
    <location>
        <position position="444"/>
    </location>
    <ligand>
        <name>Mg(2+)</name>
        <dbReference type="ChEBI" id="CHEBI:18420"/>
    </ligand>
</feature>
<evidence type="ECO:0000256" key="6">
    <source>
        <dbReference type="ARBA" id="ARBA00022723"/>
    </source>
</evidence>
<dbReference type="GO" id="GO:0008270">
    <property type="term" value="F:zinc ion binding"/>
    <property type="evidence" value="ECO:0007669"/>
    <property type="project" value="UniProtKB-UniRule"/>
</dbReference>
<dbReference type="GO" id="GO:0006351">
    <property type="term" value="P:DNA-templated transcription"/>
    <property type="evidence" value="ECO:0007669"/>
    <property type="project" value="UniProtKB-UniRule"/>
</dbReference>
<reference evidence="14" key="1">
    <citation type="submission" date="2020-08" db="EMBL/GenBank/DDBJ databases">
        <title>Changes in the skin microbiome associated with squamous cell carcinoma in transplant recipients.</title>
        <authorList>
            <person name="Zaugg J."/>
            <person name="Krueger A."/>
            <person name="Lachner N."/>
        </authorList>
    </citation>
    <scope>NUCLEOTIDE SEQUENCE</scope>
    <source>
        <strain evidence="14">R5988</strain>
    </source>
</reference>
<dbReference type="Proteomes" id="UP000622362">
    <property type="component" value="Unassembled WGS sequence"/>
</dbReference>
<evidence type="ECO:0000256" key="8">
    <source>
        <dbReference type="ARBA" id="ARBA00022842"/>
    </source>
</evidence>
<name>A0A8I1BD04_STAEP</name>
<accession>A0A8I1BD04</accession>
<feature type="binding site" evidence="11">
    <location>
        <position position="894"/>
    </location>
    <ligand>
        <name>Zn(2+)</name>
        <dbReference type="ChEBI" id="CHEBI:29105"/>
        <label>2</label>
    </ligand>
</feature>
<dbReference type="Gene3D" id="1.10.40.90">
    <property type="match status" value="1"/>
</dbReference>
<dbReference type="Pfam" id="PF04997">
    <property type="entry name" value="RNA_pol_Rpb1_1"/>
    <property type="match status" value="1"/>
</dbReference>
<evidence type="ECO:0000313" key="14">
    <source>
        <dbReference type="EMBL" id="MBF2230744.1"/>
    </source>
</evidence>
<dbReference type="Gene3D" id="1.10.150.390">
    <property type="match status" value="1"/>
</dbReference>
<keyword evidence="7 11" id="KW-0862">Zinc</keyword>
<comment type="cofactor">
    <cofactor evidence="11">
        <name>Mg(2+)</name>
        <dbReference type="ChEBI" id="CHEBI:18420"/>
    </cofactor>
    <text evidence="11">Binds 1 Mg(2+) ion per subunit.</text>
</comment>
<comment type="similarity">
    <text evidence="2 11 12">Belongs to the RNA polymerase beta' chain family.</text>
</comment>
<evidence type="ECO:0000256" key="4">
    <source>
        <dbReference type="ARBA" id="ARBA00022679"/>
    </source>
</evidence>
<feature type="binding site" evidence="11">
    <location>
        <position position="442"/>
    </location>
    <ligand>
        <name>Mg(2+)</name>
        <dbReference type="ChEBI" id="CHEBI:18420"/>
    </ligand>
</feature>
<dbReference type="InterPro" id="IPR012754">
    <property type="entry name" value="DNA-dir_RpoC_beta_prime_bact"/>
</dbReference>
<dbReference type="Gene3D" id="2.40.50.100">
    <property type="match status" value="1"/>
</dbReference>
<dbReference type="InterPro" id="IPR007066">
    <property type="entry name" value="RNA_pol_Rpb1_3"/>
</dbReference>
<evidence type="ECO:0000256" key="1">
    <source>
        <dbReference type="ARBA" id="ARBA00004026"/>
    </source>
</evidence>
<dbReference type="Pfam" id="PF04998">
    <property type="entry name" value="RNA_pol_Rpb1_5"/>
    <property type="match status" value="1"/>
</dbReference>
<evidence type="ECO:0000256" key="7">
    <source>
        <dbReference type="ARBA" id="ARBA00022833"/>
    </source>
</evidence>
<dbReference type="Gene3D" id="1.10.1790.20">
    <property type="match status" value="1"/>
</dbReference>
<evidence type="ECO:0000256" key="5">
    <source>
        <dbReference type="ARBA" id="ARBA00022695"/>
    </source>
</evidence>
<evidence type="ECO:0000256" key="9">
    <source>
        <dbReference type="ARBA" id="ARBA00023163"/>
    </source>
</evidence>
<keyword evidence="6 11" id="KW-0479">Metal-binding</keyword>
<evidence type="ECO:0000256" key="12">
    <source>
        <dbReference type="RuleBase" id="RU004279"/>
    </source>
</evidence>
<dbReference type="HAMAP" id="MF_01322">
    <property type="entry name" value="RNApol_bact_RpoC"/>
    <property type="match status" value="1"/>
</dbReference>
<dbReference type="Gene3D" id="1.10.274.100">
    <property type="entry name" value="RNA polymerase Rpb1, domain 3"/>
    <property type="match status" value="1"/>
</dbReference>
<reference evidence="15" key="2">
    <citation type="submission" date="2020-11" db="EMBL/GenBank/DDBJ databases">
        <title>Molecular epidemiology and genomic profiles of multidrug-resistant bacteria collected from clinical sources in South Africa.</title>
        <authorList>
            <person name="Asante J."/>
            <person name="Amoako D.G."/>
        </authorList>
    </citation>
    <scope>NUCLEOTIDE SEQUENCE</scope>
    <source>
        <strain evidence="15">C68</strain>
    </source>
</reference>
<evidence type="ECO:0000313" key="15">
    <source>
        <dbReference type="EMBL" id="MBF9304506.1"/>
    </source>
</evidence>
<dbReference type="InterPro" id="IPR044893">
    <property type="entry name" value="RNA_pol_Rpb1_clamp_domain"/>
</dbReference>
<comment type="catalytic activity">
    <reaction evidence="10 11 12">
        <text>RNA(n) + a ribonucleoside 5'-triphosphate = RNA(n+1) + diphosphate</text>
        <dbReference type="Rhea" id="RHEA:21248"/>
        <dbReference type="Rhea" id="RHEA-COMP:14527"/>
        <dbReference type="Rhea" id="RHEA-COMP:17342"/>
        <dbReference type="ChEBI" id="CHEBI:33019"/>
        <dbReference type="ChEBI" id="CHEBI:61557"/>
        <dbReference type="ChEBI" id="CHEBI:140395"/>
        <dbReference type="EC" id="2.7.7.6"/>
    </reaction>
</comment>
<dbReference type="EMBL" id="JACGQI010000018">
    <property type="protein sequence ID" value="MBF2230744.1"/>
    <property type="molecule type" value="Genomic_DNA"/>
</dbReference>
<feature type="binding site" evidence="11">
    <location>
        <position position="51"/>
    </location>
    <ligand>
        <name>Zn(2+)</name>
        <dbReference type="ChEBI" id="CHEBI:29105"/>
        <label>1</label>
    </ligand>
</feature>
<evidence type="ECO:0000256" key="3">
    <source>
        <dbReference type="ARBA" id="ARBA00022478"/>
    </source>
</evidence>
<dbReference type="Pfam" id="PF00623">
    <property type="entry name" value="RNA_pol_Rpb1_2"/>
    <property type="match status" value="1"/>
</dbReference>
<dbReference type="InterPro" id="IPR007083">
    <property type="entry name" value="RNA_pol_Rpb1_4"/>
</dbReference>
<proteinExistence type="inferred from homology"/>
<gene>
    <name evidence="11 15" type="primary">rpoC</name>
    <name evidence="14" type="ORF">H3963_09955</name>
    <name evidence="15" type="ORF">I3V53_10595</name>
</gene>
<feature type="binding site" evidence="11">
    <location>
        <position position="897"/>
    </location>
    <ligand>
        <name>Zn(2+)</name>
        <dbReference type="ChEBI" id="CHEBI:29105"/>
        <label>2</label>
    </ligand>
</feature>
<dbReference type="PANTHER" id="PTHR19376:SF54">
    <property type="entry name" value="DNA-DIRECTED RNA POLYMERASE SUBUNIT BETA"/>
    <property type="match status" value="1"/>
</dbReference>
<keyword evidence="5 11" id="KW-0548">Nucleotidyltransferase</keyword>
<dbReference type="CDD" id="cd01609">
    <property type="entry name" value="RNAP_beta'_N"/>
    <property type="match status" value="1"/>
</dbReference>